<dbReference type="Gene3D" id="2.40.128.640">
    <property type="match status" value="1"/>
</dbReference>
<protein>
    <recommendedName>
        <fullName evidence="5">DUF306 domain-containing protein</fullName>
    </recommendedName>
</protein>
<dbReference type="EMBL" id="CP001715">
    <property type="protein sequence ID" value="ACV35881.1"/>
    <property type="molecule type" value="Genomic_DNA"/>
</dbReference>
<evidence type="ECO:0000313" key="4">
    <source>
        <dbReference type="EMBL" id="ACV35881.1"/>
    </source>
</evidence>
<dbReference type="HOGENOM" id="CLU_043917_0_0_4"/>
<dbReference type="InterPro" id="IPR039366">
    <property type="entry name" value="Pilotin"/>
</dbReference>
<dbReference type="InterPro" id="IPR053196">
    <property type="entry name" value="Lipoprotein_YbaY-like"/>
</dbReference>
<dbReference type="InterPro" id="IPR033450">
    <property type="entry name" value="NlpE_C"/>
</dbReference>
<feature type="signal peptide" evidence="1">
    <location>
        <begin position="1"/>
        <end position="26"/>
    </location>
</feature>
<dbReference type="OrthoDB" id="423130at2"/>
<reference evidence="4" key="1">
    <citation type="submission" date="2009-08" db="EMBL/GenBank/DDBJ databases">
        <authorList>
            <consortium name="US DOE Joint Genome Institute"/>
            <person name="Lucas S."/>
            <person name="Copeland A."/>
            <person name="Lapidus A."/>
            <person name="Glavina del Rio T."/>
            <person name="Dalin E."/>
            <person name="Tice H."/>
            <person name="Bruce D."/>
            <person name="Barry K."/>
            <person name="Pitluck S."/>
            <person name="Lowry S."/>
            <person name="Larimer F."/>
            <person name="Land M."/>
            <person name="Hauser L."/>
            <person name="Kyrpides N."/>
            <person name="Ivanova N."/>
            <person name="McMahon K.D."/>
            <person name="Hugenholtz P."/>
        </authorList>
    </citation>
    <scope>NUCLEOTIDE SEQUENCE</scope>
    <source>
        <strain evidence="4">UW-1</strain>
    </source>
</reference>
<dbReference type="AlphaFoldDB" id="C7RS58"/>
<dbReference type="PANTHER" id="PTHR38013:SF1">
    <property type="entry name" value="GLYCOPROTEIN_POLYSACCHARIDE METABOLISM"/>
    <property type="match status" value="1"/>
</dbReference>
<name>C7RS58_ACCRE</name>
<reference evidence="4" key="2">
    <citation type="submission" date="2009-09" db="EMBL/GenBank/DDBJ databases">
        <title>Complete sequence of chromosome of Candidatus Accumulibacter phosphatis clade IIA str. UW-1.</title>
        <authorList>
            <consortium name="US DOE Joint Genome Institute"/>
            <person name="Martin H.G."/>
            <person name="Ivanova N."/>
            <person name="Kunin V."/>
            <person name="Warnecke F."/>
            <person name="Barry K."/>
            <person name="He S."/>
            <person name="Salamov A."/>
            <person name="Szeto E."/>
            <person name="Dalin E."/>
            <person name="Pangilinan J.L."/>
            <person name="Lapidus A."/>
            <person name="Lowry S."/>
            <person name="Kyrpides N.C."/>
            <person name="McMahon K.D."/>
            <person name="Hugenholtz P."/>
        </authorList>
    </citation>
    <scope>NUCLEOTIDE SEQUENCE [LARGE SCALE GENOMIC DNA]</scope>
    <source>
        <strain evidence="4">UW-1</strain>
    </source>
</reference>
<accession>C7RS58</accession>
<dbReference type="Gene3D" id="2.40.128.270">
    <property type="match status" value="1"/>
</dbReference>
<gene>
    <name evidence="4" type="ordered locus">CAP2UW1_2595</name>
</gene>
<dbReference type="InterPro" id="IPR038139">
    <property type="entry name" value="NlpE_C_sf"/>
</dbReference>
<dbReference type="PANTHER" id="PTHR38013">
    <property type="entry name" value="GLYCOPROTEIN/POLYSACCHARIDE METABOLISM"/>
    <property type="match status" value="1"/>
</dbReference>
<dbReference type="eggNOG" id="COG3126">
    <property type="taxonomic scope" value="Bacteria"/>
</dbReference>
<sequence length="487" mass="52452" precursor="true">MREPMSKTLCWWASVLVFFCTAAVPAQPAADSVTVSGSAAYLQRMAMPPDAVLTVRVEDVSRADAASPVLTETREPFGTRQVPIPFSLTLSSAAIDPRSSYAVRATITVGGELRFTTTRRYAVLTRGASNQVDLILDAVQPAPPPGRKVSAGPAAQAAATSLGFELPATFVGVVPCADCPGIAQTLTLRADGLYRLRRTYLSKPEGPFSELGRWTEEAGGKVLRLRSGSQATLFAVHDDASLRLLDRLGQPIRSTANLDLRRSAAVDPIRESLRWRGEFLYLADAATFTDCASGLRWPVAMAEGYLAAERDYVQSRSGPGAPLLVVLDGRLEWRPAMEGEPREHLVIERFAGSQPGATCDSPAPGKARVATSLQDTYWKLVELDGKSIGMTSTQEREARLTLSSVDARVTAFAGCNRLSGAYVQDDNGLRFTQMAGTRMACAAPLMELERRFLLALGAATAFHIEGEQMILLGGSQVLARFEAVSLR</sequence>
<evidence type="ECO:0008006" key="5">
    <source>
        <dbReference type="Google" id="ProtNLM"/>
    </source>
</evidence>
<feature type="domain" description="DUF306" evidence="2">
    <location>
        <begin position="372"/>
        <end position="481"/>
    </location>
</feature>
<dbReference type="InterPro" id="IPR005184">
    <property type="entry name" value="DUF306_Meta_HslJ"/>
</dbReference>
<dbReference type="InterPro" id="IPR038670">
    <property type="entry name" value="HslJ-like_sf"/>
</dbReference>
<dbReference type="Pfam" id="PF04170">
    <property type="entry name" value="NlpE"/>
    <property type="match status" value="1"/>
</dbReference>
<evidence type="ECO:0000259" key="3">
    <source>
        <dbReference type="Pfam" id="PF17185"/>
    </source>
</evidence>
<dbReference type="Pfam" id="PF17185">
    <property type="entry name" value="NlpE_C"/>
    <property type="match status" value="1"/>
</dbReference>
<dbReference type="Gene3D" id="2.40.50.540">
    <property type="match status" value="1"/>
</dbReference>
<evidence type="ECO:0000259" key="2">
    <source>
        <dbReference type="Pfam" id="PF03724"/>
    </source>
</evidence>
<dbReference type="Pfam" id="PF03724">
    <property type="entry name" value="META"/>
    <property type="match status" value="1"/>
</dbReference>
<dbReference type="InterPro" id="IPR007298">
    <property type="entry name" value="Cu-R_lipoprotein_NlpE"/>
</dbReference>
<dbReference type="eggNOG" id="COG3015">
    <property type="taxonomic scope" value="Bacteria"/>
</dbReference>
<dbReference type="STRING" id="522306.CAP2UW1_2595"/>
<dbReference type="Pfam" id="PF09619">
    <property type="entry name" value="YscW"/>
    <property type="match status" value="1"/>
</dbReference>
<organism evidence="4">
    <name type="scientific">Accumulibacter regalis</name>
    <dbReference type="NCBI Taxonomy" id="522306"/>
    <lineage>
        <taxon>Bacteria</taxon>
        <taxon>Pseudomonadati</taxon>
        <taxon>Pseudomonadota</taxon>
        <taxon>Betaproteobacteria</taxon>
        <taxon>Candidatus Accumulibacter</taxon>
    </lineage>
</organism>
<proteinExistence type="predicted"/>
<keyword evidence="1" id="KW-0732">Signal</keyword>
<dbReference type="eggNOG" id="COG3187">
    <property type="taxonomic scope" value="Bacteria"/>
</dbReference>
<dbReference type="KEGG" id="app:CAP2UW1_2595"/>
<feature type="domain" description="NlpE C-terminal OB" evidence="3">
    <location>
        <begin position="272"/>
        <end position="360"/>
    </location>
</feature>
<evidence type="ECO:0000256" key="1">
    <source>
        <dbReference type="SAM" id="SignalP"/>
    </source>
</evidence>
<feature type="chain" id="PRO_5002981831" description="DUF306 domain-containing protein" evidence="1">
    <location>
        <begin position="27"/>
        <end position="487"/>
    </location>
</feature>